<dbReference type="SUPFAM" id="SSF53756">
    <property type="entry name" value="UDP-Glycosyltransferase/glycogen phosphorylase"/>
    <property type="match status" value="1"/>
</dbReference>
<comment type="caution">
    <text evidence="2">The sequence shown here is derived from an EMBL/GenBank/DDBJ whole genome shotgun (WGS) entry which is preliminary data.</text>
</comment>
<gene>
    <name evidence="2" type="ORF">DFO77_12528</name>
</gene>
<protein>
    <submittedName>
        <fullName evidence="2">Glycosyltransferase involved in cell wall biosynthesis</fullName>
    </submittedName>
</protein>
<dbReference type="Proteomes" id="UP000252733">
    <property type="component" value="Unassembled WGS sequence"/>
</dbReference>
<evidence type="ECO:0000313" key="3">
    <source>
        <dbReference type="Proteomes" id="UP000252733"/>
    </source>
</evidence>
<dbReference type="Pfam" id="PF13692">
    <property type="entry name" value="Glyco_trans_1_4"/>
    <property type="match status" value="1"/>
</dbReference>
<dbReference type="GO" id="GO:0016757">
    <property type="term" value="F:glycosyltransferase activity"/>
    <property type="evidence" value="ECO:0007669"/>
    <property type="project" value="UniProtKB-ARBA"/>
</dbReference>
<name>A0A368UNS7_9BACT</name>
<dbReference type="EMBL" id="QPIZ01000025">
    <property type="protein sequence ID" value="RCW29835.1"/>
    <property type="molecule type" value="Genomic_DNA"/>
</dbReference>
<reference evidence="2 3" key="1">
    <citation type="submission" date="2018-07" db="EMBL/GenBank/DDBJ databases">
        <title>Freshwater and sediment microbial communities from various areas in North America, analyzing microbe dynamics in response to fracking.</title>
        <authorList>
            <person name="Lamendella R."/>
        </authorList>
    </citation>
    <scope>NUCLEOTIDE SEQUENCE [LARGE SCALE GENOMIC DNA]</scope>
    <source>
        <strain evidence="2 3">160A</strain>
    </source>
</reference>
<keyword evidence="2" id="KW-0808">Transferase</keyword>
<dbReference type="InterPro" id="IPR028098">
    <property type="entry name" value="Glyco_trans_4-like_N"/>
</dbReference>
<sequence length="418" mass="46621">MKVLHINKSDHVGGAAVAAVRLLDALHQHGTDVRMLVLEGFGDHARVELLGRSGIYRQMMFLGEVFSFVPFEKNRQNRFSFSRSRFGFDISRHPLVREADVIHLHWINQGFLSLKGLRKLIDLGKPVVWTLHDTWPFTGGCHYPGTCGGFTSTCGQCPMLKSPAPDDLSARQHETKEKIYKDAAITFVGCSRWMQKMAAGSSLVRKDLKHEVEQIFNPVDTWLFRPVDKMKLRQSLGLPEGKNLLLFGAANVADPRKGIGLLLRALNYIAQKEPELKEKLELMVFGKNIEVLGGQLPFKLHSYDVVTSEVEMAGLYQAADLFVLPSMQDNLPNTVVESMACGTPVVAFQIGGVPEMVHHMKSGFLSAPGKSKELALGILSVLENHAELGRNARIFAEENFDPEVIAQQYQKLYQQITG</sequence>
<accession>A0A368UNS7</accession>
<proteinExistence type="predicted"/>
<dbReference type="Pfam" id="PF13439">
    <property type="entry name" value="Glyco_transf_4"/>
    <property type="match status" value="1"/>
</dbReference>
<dbReference type="RefSeq" id="WP_114437778.1">
    <property type="nucleotide sequence ID" value="NZ_QPIZ01000025.1"/>
</dbReference>
<dbReference type="PANTHER" id="PTHR12526:SF637">
    <property type="entry name" value="GLYCOSYLTRANSFERASE EPSF-RELATED"/>
    <property type="match status" value="1"/>
</dbReference>
<evidence type="ECO:0000313" key="2">
    <source>
        <dbReference type="EMBL" id="RCW29835.1"/>
    </source>
</evidence>
<feature type="domain" description="Glycosyltransferase subfamily 4-like N-terminal" evidence="1">
    <location>
        <begin position="12"/>
        <end position="144"/>
    </location>
</feature>
<dbReference type="Gene3D" id="3.40.50.2000">
    <property type="entry name" value="Glycogen Phosphorylase B"/>
    <property type="match status" value="2"/>
</dbReference>
<dbReference type="CDD" id="cd03825">
    <property type="entry name" value="GT4_WcaC-like"/>
    <property type="match status" value="1"/>
</dbReference>
<keyword evidence="3" id="KW-1185">Reference proteome</keyword>
<dbReference type="AlphaFoldDB" id="A0A368UNS7"/>
<dbReference type="PANTHER" id="PTHR12526">
    <property type="entry name" value="GLYCOSYLTRANSFERASE"/>
    <property type="match status" value="1"/>
</dbReference>
<organism evidence="2 3">
    <name type="scientific">Marinilabilia salmonicolor</name>
    <dbReference type="NCBI Taxonomy" id="989"/>
    <lineage>
        <taxon>Bacteria</taxon>
        <taxon>Pseudomonadati</taxon>
        <taxon>Bacteroidota</taxon>
        <taxon>Bacteroidia</taxon>
        <taxon>Marinilabiliales</taxon>
        <taxon>Marinilabiliaceae</taxon>
        <taxon>Marinilabilia</taxon>
    </lineage>
</organism>
<evidence type="ECO:0000259" key="1">
    <source>
        <dbReference type="Pfam" id="PF13439"/>
    </source>
</evidence>